<dbReference type="EMBL" id="JACDUS010000015">
    <property type="protein sequence ID" value="MBA2883030.1"/>
    <property type="molecule type" value="Genomic_DNA"/>
</dbReference>
<evidence type="ECO:0000313" key="2">
    <source>
        <dbReference type="Proteomes" id="UP000525298"/>
    </source>
</evidence>
<gene>
    <name evidence="1" type="ORF">HNR65_003387</name>
</gene>
<dbReference type="AlphaFoldDB" id="A0A7W0CC60"/>
<dbReference type="Proteomes" id="UP000525298">
    <property type="component" value="Unassembled WGS sequence"/>
</dbReference>
<keyword evidence="2" id="KW-1185">Reference proteome</keyword>
<sequence>MNDYQMEQRETLQIVRRHLHQIPLEDLEKQITAYLDFRQKTARFYNAHIEPVCEKKCFTTGISGCCTKDGIIVFFADVVINALQSTTRQLDHLELAIDSPAPGGKCIFLTQSGCAWQVKPIVCEMFICHPARQQAFAPSPSKAQEWKALEQERKTFTWPDQPVLFERLESVFLNLGQRSTLMHIHKSPGLLRVKQNRDR</sequence>
<protein>
    <submittedName>
        <fullName evidence="1">Uncharacterized protein</fullName>
    </submittedName>
</protein>
<name>A0A7W0CC60_9BACT</name>
<evidence type="ECO:0000313" key="1">
    <source>
        <dbReference type="EMBL" id="MBA2883030.1"/>
    </source>
</evidence>
<comment type="caution">
    <text evidence="1">The sequence shown here is derived from an EMBL/GenBank/DDBJ whole genome shotgun (WGS) entry which is preliminary data.</text>
</comment>
<accession>A0A7W0CC60</accession>
<dbReference type="RefSeq" id="WP_181552648.1">
    <property type="nucleotide sequence ID" value="NZ_JACDUS010000015.1"/>
</dbReference>
<reference evidence="1 2" key="1">
    <citation type="submission" date="2020-07" db="EMBL/GenBank/DDBJ databases">
        <title>Genomic Encyclopedia of Type Strains, Phase IV (KMG-IV): sequencing the most valuable type-strain genomes for metagenomic binning, comparative biology and taxonomic classification.</title>
        <authorList>
            <person name="Goeker M."/>
        </authorList>
    </citation>
    <scope>NUCLEOTIDE SEQUENCE [LARGE SCALE GENOMIC DNA]</scope>
    <source>
        <strain evidence="1 2">DSM 17721</strain>
    </source>
</reference>
<proteinExistence type="predicted"/>
<organism evidence="1 2">
    <name type="scientific">Desulfosalsimonas propionicica</name>
    <dbReference type="NCBI Taxonomy" id="332175"/>
    <lineage>
        <taxon>Bacteria</taxon>
        <taxon>Pseudomonadati</taxon>
        <taxon>Thermodesulfobacteriota</taxon>
        <taxon>Desulfobacteria</taxon>
        <taxon>Desulfobacterales</taxon>
        <taxon>Desulfosalsimonadaceae</taxon>
        <taxon>Desulfosalsimonas</taxon>
    </lineage>
</organism>